<dbReference type="InterPro" id="IPR001806">
    <property type="entry name" value="Small_GTPase"/>
</dbReference>
<dbReference type="GO" id="GO:0000001">
    <property type="term" value="P:mitochondrion inheritance"/>
    <property type="evidence" value="ECO:0007669"/>
    <property type="project" value="EnsemblFungi"/>
</dbReference>
<evidence type="ECO:0000256" key="7">
    <source>
        <dbReference type="ARBA" id="ARBA00022741"/>
    </source>
</evidence>
<dbReference type="Pfam" id="PF08356">
    <property type="entry name" value="EF_assoc_2"/>
    <property type="match status" value="1"/>
</dbReference>
<dbReference type="KEGG" id="fpu:FPSE_05662"/>
<dbReference type="RefSeq" id="XP_009257055.1">
    <property type="nucleotide sequence ID" value="XM_009258780.1"/>
</dbReference>
<evidence type="ECO:0000256" key="9">
    <source>
        <dbReference type="ARBA" id="ARBA00022801"/>
    </source>
</evidence>
<keyword evidence="9 15" id="KW-0378">Hydrolase</keyword>
<dbReference type="PRINTS" id="PR00449">
    <property type="entry name" value="RASTRNSFRMNG"/>
</dbReference>
<dbReference type="GO" id="GO:0007005">
    <property type="term" value="P:mitochondrion organization"/>
    <property type="evidence" value="ECO:0007669"/>
    <property type="project" value="InterPro"/>
</dbReference>
<dbReference type="HOGENOM" id="CLU_014255_3_0_1"/>
<dbReference type="InterPro" id="IPR027417">
    <property type="entry name" value="P-loop_NTPase"/>
</dbReference>
<evidence type="ECO:0000256" key="14">
    <source>
        <dbReference type="ARBA" id="ARBA00023136"/>
    </source>
</evidence>
<dbReference type="FunFam" id="3.40.50.300:FF:000553">
    <property type="entry name" value="Mitochondrial Rho GTPase"/>
    <property type="match status" value="1"/>
</dbReference>
<keyword evidence="14 15" id="KW-0472">Membrane</keyword>
<dbReference type="OrthoDB" id="10020961at2759"/>
<dbReference type="Gene3D" id="1.10.238.10">
    <property type="entry name" value="EF-hand"/>
    <property type="match status" value="2"/>
</dbReference>
<feature type="domain" description="EF-hand" evidence="16">
    <location>
        <begin position="305"/>
        <end position="340"/>
    </location>
</feature>
<keyword evidence="6" id="KW-0677">Repeat</keyword>
<feature type="domain" description="EF-hand" evidence="16">
    <location>
        <begin position="185"/>
        <end position="220"/>
    </location>
</feature>
<evidence type="ECO:0000256" key="4">
    <source>
        <dbReference type="ARBA" id="ARBA00022692"/>
    </source>
</evidence>
<keyword evidence="13 15" id="KW-0342">GTP-binding</keyword>
<dbReference type="GO" id="GO:0005525">
    <property type="term" value="F:GTP binding"/>
    <property type="evidence" value="ECO:0007669"/>
    <property type="project" value="UniProtKB-KW"/>
</dbReference>
<dbReference type="InterPro" id="IPR013567">
    <property type="entry name" value="EF_hand_assoc_2"/>
</dbReference>
<dbReference type="EC" id="3.6.5.-" evidence="15"/>
<dbReference type="Pfam" id="PF00071">
    <property type="entry name" value="Ras"/>
    <property type="match status" value="1"/>
</dbReference>
<evidence type="ECO:0000256" key="8">
    <source>
        <dbReference type="ARBA" id="ARBA00022787"/>
    </source>
</evidence>
<dbReference type="InterPro" id="IPR021181">
    <property type="entry name" value="Miro"/>
</dbReference>
<dbReference type="Proteomes" id="UP000007978">
    <property type="component" value="Chromosome 2"/>
</dbReference>
<evidence type="ECO:0000313" key="18">
    <source>
        <dbReference type="EMBL" id="EKJ74160.1"/>
    </source>
</evidence>
<dbReference type="InterPro" id="IPR013566">
    <property type="entry name" value="EF_hand_assoc_1"/>
</dbReference>
<dbReference type="SMART" id="SM00173">
    <property type="entry name" value="RAS"/>
    <property type="match status" value="1"/>
</dbReference>
<keyword evidence="8 15" id="KW-1000">Mitochondrion outer membrane</keyword>
<evidence type="ECO:0000256" key="2">
    <source>
        <dbReference type="ARBA" id="ARBA00004200"/>
    </source>
</evidence>
<evidence type="ECO:0000256" key="12">
    <source>
        <dbReference type="ARBA" id="ARBA00023128"/>
    </source>
</evidence>
<keyword evidence="10 15" id="KW-0106">Calcium</keyword>
<dbReference type="PANTHER" id="PTHR46819:SF1">
    <property type="entry name" value="EF-HAND CALCIUM-BINDING DOMAIN-CONTAINING PROTEIN 7"/>
    <property type="match status" value="1"/>
</dbReference>
<dbReference type="GO" id="GO:0010821">
    <property type="term" value="P:regulation of mitochondrion organization"/>
    <property type="evidence" value="ECO:0007669"/>
    <property type="project" value="EnsemblFungi"/>
</dbReference>
<dbReference type="PANTHER" id="PTHR46819">
    <property type="entry name" value="EF-HAND CALCIUM-BINDING DOMAIN-CONTAINING PROTEIN 7"/>
    <property type="match status" value="1"/>
</dbReference>
<feature type="domain" description="Miro" evidence="17">
    <location>
        <begin position="420"/>
        <end position="584"/>
    </location>
</feature>
<dbReference type="PIRSF" id="PIRSF037488">
    <property type="entry name" value="Mt_Rho_GTPase"/>
    <property type="match status" value="1"/>
</dbReference>
<dbReference type="SMART" id="SM00174">
    <property type="entry name" value="RHO"/>
    <property type="match status" value="1"/>
</dbReference>
<evidence type="ECO:0000256" key="6">
    <source>
        <dbReference type="ARBA" id="ARBA00022737"/>
    </source>
</evidence>
<keyword evidence="19" id="KW-1185">Reference proteome</keyword>
<dbReference type="SMART" id="SM00054">
    <property type="entry name" value="EFh"/>
    <property type="match status" value="2"/>
</dbReference>
<feature type="domain" description="Miro" evidence="17">
    <location>
        <begin position="1"/>
        <end position="169"/>
    </location>
</feature>
<dbReference type="GO" id="GO:1990456">
    <property type="term" value="P:mitochondrion-endoplasmic reticulum membrane tethering"/>
    <property type="evidence" value="ECO:0007669"/>
    <property type="project" value="EnsemblFungi"/>
</dbReference>
<dbReference type="InterPro" id="IPR018247">
    <property type="entry name" value="EF_Hand_1_Ca_BS"/>
</dbReference>
<comment type="function">
    <text evidence="1 15">Mitochondrial GTPase involved in mitochondrial trafficking. Probably involved in control of anterograde transport of mitochondria and their subcellular distribution.</text>
</comment>
<evidence type="ECO:0000313" key="19">
    <source>
        <dbReference type="Proteomes" id="UP000007978"/>
    </source>
</evidence>
<dbReference type="Pfam" id="PF08355">
    <property type="entry name" value="EF_assoc_1"/>
    <property type="match status" value="1"/>
</dbReference>
<proteinExistence type="inferred from homology"/>
<evidence type="ECO:0000256" key="1">
    <source>
        <dbReference type="ARBA" id="ARBA00003481"/>
    </source>
</evidence>
<organism evidence="18 19">
    <name type="scientific">Fusarium pseudograminearum (strain CS3096)</name>
    <name type="common">Wheat and barley crown-rot fungus</name>
    <dbReference type="NCBI Taxonomy" id="1028729"/>
    <lineage>
        <taxon>Eukaryota</taxon>
        <taxon>Fungi</taxon>
        <taxon>Dikarya</taxon>
        <taxon>Ascomycota</taxon>
        <taxon>Pezizomycotina</taxon>
        <taxon>Sordariomycetes</taxon>
        <taxon>Hypocreomycetidae</taxon>
        <taxon>Hypocreales</taxon>
        <taxon>Nectriaceae</taxon>
        <taxon>Fusarium</taxon>
    </lineage>
</organism>
<dbReference type="FunFam" id="1.10.238.10:FF:000185">
    <property type="entry name" value="Mitochondrial Rho GTPase"/>
    <property type="match status" value="1"/>
</dbReference>
<evidence type="ECO:0000259" key="17">
    <source>
        <dbReference type="PROSITE" id="PS51423"/>
    </source>
</evidence>
<dbReference type="SUPFAM" id="SSF52540">
    <property type="entry name" value="P-loop containing nucleoside triphosphate hydrolases"/>
    <property type="match status" value="2"/>
</dbReference>
<evidence type="ECO:0000256" key="10">
    <source>
        <dbReference type="ARBA" id="ARBA00022837"/>
    </source>
</evidence>
<keyword evidence="11" id="KW-1133">Transmembrane helix</keyword>
<keyword evidence="5" id="KW-0479">Metal-binding</keyword>
<comment type="similarity">
    <text evidence="3 15">Belongs to the mitochondrial Rho GTPase family.</text>
</comment>
<evidence type="ECO:0000256" key="11">
    <source>
        <dbReference type="ARBA" id="ARBA00022989"/>
    </source>
</evidence>
<evidence type="ECO:0000256" key="5">
    <source>
        <dbReference type="ARBA" id="ARBA00022723"/>
    </source>
</evidence>
<sequence length="627" mass="70238">MATVRICVCGDESTGKSSLIASLVKDQFVNNKIQPVLPQITIPPSIGTPENVSTTIVDTSARPQDRTTLRKEIRKCNVILLVYADHYSYERVALFWMPYFRSLGVNVPVVLCANKSDLVGQGTTPQVVEEELLPVMAEFREVDSCIRTSARDHRNVNEVFFLCQKAVTHPIAPLFDYKEGHLKPLCINALKRIFYLCDKDQDGYLNEQEMRDFQARCFDKHLTTDDLDNIKLSIAKSLPASDLEKGIDLPGFLQLNKLYAEKGRHETIWIILRKFHYTDSLSLEDKFIRPKFEVPEYSSAELSPAGYRFFVDLFLIFDKDNDGGLNDEELEALFAPAPGLPSSWTDSSFPSSTVRNEAGHVTLQGWLAQWSMTTFIEPKTTIEYLAYLGFEPSNPKDSITAALKITKPRKRRSRLGRVERNVVLCYVLGASGAGKSALLDSFLNRPFYGLYHPTIKPRRAVNSVELPGGKQVYLILEELGELEPAILENRAKLDACDLICYAYDSSDPDSFSHIVDLRKKYPHLDELPSIYTALKADKDKTNQRCELQPDQYTSSLSMSLPLHVSVTWGSISELFVAYADAATTPSTAFPKSNEEGPDRTSLYIALGATACAGVAALTIWRRATNAL</sequence>
<evidence type="ECO:0000256" key="15">
    <source>
        <dbReference type="PIRNR" id="PIRNR037488"/>
    </source>
</evidence>
<name>K3W0H5_FUSPC</name>
<keyword evidence="7 15" id="KW-0547">Nucleotide-binding</keyword>
<dbReference type="InterPro" id="IPR002048">
    <property type="entry name" value="EF_hand_dom"/>
</dbReference>
<dbReference type="GO" id="GO:0003924">
    <property type="term" value="F:GTPase activity"/>
    <property type="evidence" value="ECO:0007669"/>
    <property type="project" value="EnsemblFungi"/>
</dbReference>
<comment type="caution">
    <text evidence="18">The sequence shown here is derived from an EMBL/GenBank/DDBJ whole genome shotgun (WGS) entry which is preliminary data.</text>
</comment>
<evidence type="ECO:0000256" key="13">
    <source>
        <dbReference type="ARBA" id="ARBA00023134"/>
    </source>
</evidence>
<dbReference type="SUPFAM" id="SSF47473">
    <property type="entry name" value="EF-hand"/>
    <property type="match status" value="1"/>
</dbReference>
<dbReference type="AlphaFoldDB" id="K3W0H5"/>
<dbReference type="GO" id="GO:0055091">
    <property type="term" value="P:phospholipid homeostasis"/>
    <property type="evidence" value="ECO:0007669"/>
    <property type="project" value="EnsemblFungi"/>
</dbReference>
<comment type="subcellular location">
    <subcellularLocation>
        <location evidence="2 15">Mitochondrion outer membrane</location>
        <topology evidence="2 15">Single-pass type IV membrane protein</topology>
    </subcellularLocation>
</comment>
<dbReference type="InterPro" id="IPR011992">
    <property type="entry name" value="EF-hand-dom_pair"/>
</dbReference>
<evidence type="ECO:0000256" key="3">
    <source>
        <dbReference type="ARBA" id="ARBA00007981"/>
    </source>
</evidence>
<dbReference type="GO" id="GO:0005509">
    <property type="term" value="F:calcium ion binding"/>
    <property type="evidence" value="ECO:0007669"/>
    <property type="project" value="EnsemblFungi"/>
</dbReference>
<dbReference type="EMBL" id="AFNW01000117">
    <property type="protein sequence ID" value="EKJ74160.1"/>
    <property type="molecule type" value="Genomic_DNA"/>
</dbReference>
<gene>
    <name evidence="18" type="ORF">FPSE_05662</name>
</gene>
<dbReference type="GO" id="GO:0032865">
    <property type="term" value="C:ERMES complex"/>
    <property type="evidence" value="ECO:0007669"/>
    <property type="project" value="EnsemblFungi"/>
</dbReference>
<dbReference type="PROSITE" id="PS51423">
    <property type="entry name" value="MIRO"/>
    <property type="match status" value="2"/>
</dbReference>
<dbReference type="CDD" id="cd01892">
    <property type="entry name" value="Miro2"/>
    <property type="match status" value="1"/>
</dbReference>
<reference evidence="18 19" key="1">
    <citation type="journal article" date="2012" name="PLoS Pathog.">
        <title>Comparative pathogenomics reveals horizontally acquired novel virulence genes in fungi infecting cereal hosts.</title>
        <authorList>
            <person name="Gardiner D.M."/>
            <person name="McDonald M.C."/>
            <person name="Covarelli L."/>
            <person name="Solomon P.S."/>
            <person name="Rusu A.G."/>
            <person name="Marshall M."/>
            <person name="Kazan K."/>
            <person name="Chakraborty S."/>
            <person name="McDonald B.A."/>
            <person name="Manners J.M."/>
        </authorList>
    </citation>
    <scope>NUCLEOTIDE SEQUENCE [LARGE SCALE GENOMIC DNA]</scope>
    <source>
        <strain evidence="18 19">CS3096</strain>
    </source>
</reference>
<dbReference type="PROSITE" id="PS50222">
    <property type="entry name" value="EF_HAND_2"/>
    <property type="match status" value="2"/>
</dbReference>
<dbReference type="GO" id="GO:0015886">
    <property type="term" value="P:heme transport"/>
    <property type="evidence" value="ECO:0007669"/>
    <property type="project" value="EnsemblFungi"/>
</dbReference>
<dbReference type="FunFam" id="1.10.238.10:FF:000127">
    <property type="entry name" value="Mitochondrial Rho GTPase"/>
    <property type="match status" value="1"/>
</dbReference>
<dbReference type="FunFam" id="3.40.50.300:FF:000572">
    <property type="entry name" value="Mitochondrial Rho GTPase"/>
    <property type="match status" value="1"/>
</dbReference>
<dbReference type="GeneID" id="20364280"/>
<dbReference type="SMART" id="SM00175">
    <property type="entry name" value="RAB"/>
    <property type="match status" value="1"/>
</dbReference>
<keyword evidence="4" id="KW-0812">Transmembrane</keyword>
<dbReference type="PROSITE" id="PS00018">
    <property type="entry name" value="EF_HAND_1"/>
    <property type="match status" value="1"/>
</dbReference>
<accession>K3W0H5</accession>
<keyword evidence="12 15" id="KW-0496">Mitochondrion</keyword>
<dbReference type="InterPro" id="IPR052266">
    <property type="entry name" value="Miro-EF-hand_domain"/>
</dbReference>
<protein>
    <recommendedName>
        <fullName evidence="15">Mitochondrial Rho GTPase</fullName>
        <ecNumber evidence="15">3.6.5.-</ecNumber>
    </recommendedName>
</protein>
<dbReference type="InterPro" id="IPR020860">
    <property type="entry name" value="MIRO_dom"/>
</dbReference>
<dbReference type="eggNOG" id="KOG1707">
    <property type="taxonomic scope" value="Eukaryota"/>
</dbReference>
<evidence type="ECO:0000259" key="16">
    <source>
        <dbReference type="PROSITE" id="PS50222"/>
    </source>
</evidence>
<dbReference type="Gene3D" id="3.40.50.300">
    <property type="entry name" value="P-loop containing nucleotide triphosphate hydrolases"/>
    <property type="match status" value="2"/>
</dbReference>